<feature type="compositionally biased region" description="Gly residues" evidence="1">
    <location>
        <begin position="68"/>
        <end position="81"/>
    </location>
</feature>
<evidence type="ECO:0000256" key="1">
    <source>
        <dbReference type="SAM" id="MobiDB-lite"/>
    </source>
</evidence>
<reference evidence="3" key="1">
    <citation type="submission" date="2021-02" db="EMBL/GenBank/DDBJ databases">
        <authorList>
            <person name="Dougan E. K."/>
            <person name="Rhodes N."/>
            <person name="Thang M."/>
            <person name="Chan C."/>
        </authorList>
    </citation>
    <scope>NUCLEOTIDE SEQUENCE</scope>
</reference>
<dbReference type="Gene3D" id="3.60.10.10">
    <property type="entry name" value="Endonuclease/exonuclease/phosphatase"/>
    <property type="match status" value="1"/>
</dbReference>
<proteinExistence type="predicted"/>
<protein>
    <recommendedName>
        <fullName evidence="2">Endonuclease/exonuclease/phosphatase domain-containing protein</fullName>
    </recommendedName>
</protein>
<dbReference type="AlphaFoldDB" id="A0A812ZXG3"/>
<feature type="region of interest" description="Disordered" evidence="1">
    <location>
        <begin position="64"/>
        <end position="85"/>
    </location>
</feature>
<comment type="caution">
    <text evidence="3">The sequence shown here is derived from an EMBL/GenBank/DDBJ whole genome shotgun (WGS) entry which is preliminary data.</text>
</comment>
<organism evidence="3 4">
    <name type="scientific">Symbiodinium necroappetens</name>
    <dbReference type="NCBI Taxonomy" id="1628268"/>
    <lineage>
        <taxon>Eukaryota</taxon>
        <taxon>Sar</taxon>
        <taxon>Alveolata</taxon>
        <taxon>Dinophyceae</taxon>
        <taxon>Suessiales</taxon>
        <taxon>Symbiodiniaceae</taxon>
        <taxon>Symbiodinium</taxon>
    </lineage>
</organism>
<dbReference type="Proteomes" id="UP000601435">
    <property type="component" value="Unassembled WGS sequence"/>
</dbReference>
<keyword evidence="4" id="KW-1185">Reference proteome</keyword>
<dbReference type="Pfam" id="PF03372">
    <property type="entry name" value="Exo_endo_phos"/>
    <property type="match status" value="1"/>
</dbReference>
<dbReference type="EMBL" id="CAJNJA010051774">
    <property type="protein sequence ID" value="CAE7844745.1"/>
    <property type="molecule type" value="Genomic_DNA"/>
</dbReference>
<dbReference type="InterPro" id="IPR036691">
    <property type="entry name" value="Endo/exonu/phosph_ase_sf"/>
</dbReference>
<accession>A0A812ZXG3</accession>
<gene>
    <name evidence="3" type="ORF">SNEC2469_LOCUS25903</name>
</gene>
<dbReference type="InterPro" id="IPR005135">
    <property type="entry name" value="Endo/exonuclease/phosphatase"/>
</dbReference>
<feature type="domain" description="Endonuclease/exonuclease/phosphatase" evidence="2">
    <location>
        <begin position="20"/>
        <end position="311"/>
    </location>
</feature>
<sequence>MTASSGPPSSAPRIGKLRLATFNLESLGGDDRHAPPLERRLAALRPLVLALEADLLCLQEVNARSQGRGQGRSQGRGQGAGRRGERRAEGLEALLAGTPYATAARCVSLGRKGRGLADRHNLAILSRLPIASWRSLYHAYVAPLDLPLATRAGESVTLSFDRPLLHAVIDLGGGRRLHVIDLHLRAPLAAAFPGGKSGGHWRSTAAWAEGLHHAGLLRSAQALEARLLVEALFDAEPEALIAVCGDFNAEGEAAALDILAAPVAKTGVSAQAGRALVPLDPGLPAERRFSLRHGGRALMVDHILVSQALFAGYRRIDSLNAHLIDDCAREAGREPGSFHAPLVAEFAL</sequence>
<evidence type="ECO:0000313" key="3">
    <source>
        <dbReference type="EMBL" id="CAE7844745.1"/>
    </source>
</evidence>
<dbReference type="SUPFAM" id="SSF56219">
    <property type="entry name" value="DNase I-like"/>
    <property type="match status" value="1"/>
</dbReference>
<evidence type="ECO:0000259" key="2">
    <source>
        <dbReference type="Pfam" id="PF03372"/>
    </source>
</evidence>
<evidence type="ECO:0000313" key="4">
    <source>
        <dbReference type="Proteomes" id="UP000601435"/>
    </source>
</evidence>
<dbReference type="GO" id="GO:0003824">
    <property type="term" value="F:catalytic activity"/>
    <property type="evidence" value="ECO:0007669"/>
    <property type="project" value="InterPro"/>
</dbReference>
<name>A0A812ZXG3_9DINO</name>